<dbReference type="InterPro" id="IPR035897">
    <property type="entry name" value="Toll_tir_struct_dom_sf"/>
</dbReference>
<dbReference type="SUPFAM" id="SSF52200">
    <property type="entry name" value="Toll/Interleukin receptor TIR domain"/>
    <property type="match status" value="1"/>
</dbReference>
<dbReference type="STRING" id="106549.A0A540NP67"/>
<dbReference type="EMBL" id="VIEB01000015">
    <property type="protein sequence ID" value="TQE12815.1"/>
    <property type="molecule type" value="Genomic_DNA"/>
</dbReference>
<evidence type="ECO:0000313" key="6">
    <source>
        <dbReference type="EMBL" id="TQE12815.1"/>
    </source>
</evidence>
<dbReference type="AlphaFoldDB" id="A0A540NP67"/>
<dbReference type="PANTHER" id="PTHR32009">
    <property type="entry name" value="TMV RESISTANCE PROTEIN N-LIKE"/>
    <property type="match status" value="1"/>
</dbReference>
<sequence length="171" mass="20176">MQPHNTNSTDELWKYDVHLIFKGSDTDNKFTDHLRSNLHQRGFRVFRDDDELPRRKEDYLPPRLSKGIEESRIFLIVFSENYASSAWCLDELVKILESRDSMAGQQIVMPIFYKVQPSDVRNQRGSFEEAFSRYEGVSEDDLQMKLLTWRNALRRAAELTGWPLDNGYAYF</sequence>
<evidence type="ECO:0000256" key="1">
    <source>
        <dbReference type="ARBA" id="ARBA00011982"/>
    </source>
</evidence>
<evidence type="ECO:0000256" key="4">
    <source>
        <dbReference type="ARBA" id="ARBA00047304"/>
    </source>
</evidence>
<comment type="catalytic activity">
    <reaction evidence="4">
        <text>NAD(+) + H2O = ADP-D-ribose + nicotinamide + H(+)</text>
        <dbReference type="Rhea" id="RHEA:16301"/>
        <dbReference type="ChEBI" id="CHEBI:15377"/>
        <dbReference type="ChEBI" id="CHEBI:15378"/>
        <dbReference type="ChEBI" id="CHEBI:17154"/>
        <dbReference type="ChEBI" id="CHEBI:57540"/>
        <dbReference type="ChEBI" id="CHEBI:57967"/>
        <dbReference type="EC" id="3.2.2.6"/>
    </reaction>
    <physiologicalReaction direction="left-to-right" evidence="4">
        <dbReference type="Rhea" id="RHEA:16302"/>
    </physiologicalReaction>
</comment>
<dbReference type="InterPro" id="IPR000157">
    <property type="entry name" value="TIR_dom"/>
</dbReference>
<keyword evidence="7" id="KW-1185">Reference proteome</keyword>
<evidence type="ECO:0000259" key="5">
    <source>
        <dbReference type="PROSITE" id="PS50104"/>
    </source>
</evidence>
<dbReference type="GO" id="GO:0061809">
    <property type="term" value="F:NAD+ nucleosidase activity, cyclic ADP-ribose generating"/>
    <property type="evidence" value="ECO:0007669"/>
    <property type="project" value="UniProtKB-EC"/>
</dbReference>
<gene>
    <name evidence="6" type="ORF">C1H46_001461</name>
</gene>
<proteinExistence type="predicted"/>
<dbReference type="SMART" id="SM00255">
    <property type="entry name" value="TIR"/>
    <property type="match status" value="1"/>
</dbReference>
<keyword evidence="3" id="KW-0520">NAD</keyword>
<dbReference type="GO" id="GO:0007165">
    <property type="term" value="P:signal transduction"/>
    <property type="evidence" value="ECO:0007669"/>
    <property type="project" value="InterPro"/>
</dbReference>
<dbReference type="PANTHER" id="PTHR32009:SF39">
    <property type="entry name" value="TIR DOMAIN-CONTAINING PROTEIN"/>
    <property type="match status" value="1"/>
</dbReference>
<name>A0A540NP67_MALBA</name>
<reference evidence="6 7" key="1">
    <citation type="journal article" date="2019" name="G3 (Bethesda)">
        <title>Sequencing of a Wild Apple (Malus baccata) Genome Unravels the Differences Between Cultivated and Wild Apple Species Regarding Disease Resistance and Cold Tolerance.</title>
        <authorList>
            <person name="Chen X."/>
        </authorList>
    </citation>
    <scope>NUCLEOTIDE SEQUENCE [LARGE SCALE GENOMIC DNA]</scope>
    <source>
        <strain evidence="7">cv. Shandingzi</strain>
        <tissue evidence="6">Leaves</tissue>
    </source>
</reference>
<comment type="caution">
    <text evidence="6">The sequence shown here is derived from an EMBL/GenBank/DDBJ whole genome shotgun (WGS) entry which is preliminary data.</text>
</comment>
<feature type="domain" description="TIR" evidence="5">
    <location>
        <begin position="13"/>
        <end position="171"/>
    </location>
</feature>
<evidence type="ECO:0000256" key="3">
    <source>
        <dbReference type="ARBA" id="ARBA00023027"/>
    </source>
</evidence>
<dbReference type="Proteomes" id="UP000315295">
    <property type="component" value="Unassembled WGS sequence"/>
</dbReference>
<dbReference type="Gene3D" id="3.40.50.10140">
    <property type="entry name" value="Toll/interleukin-1 receptor homology (TIR) domain"/>
    <property type="match status" value="1"/>
</dbReference>
<keyword evidence="2" id="KW-0378">Hydrolase</keyword>
<organism evidence="6 7">
    <name type="scientific">Malus baccata</name>
    <name type="common">Siberian crab apple</name>
    <name type="synonym">Pyrus baccata</name>
    <dbReference type="NCBI Taxonomy" id="106549"/>
    <lineage>
        <taxon>Eukaryota</taxon>
        <taxon>Viridiplantae</taxon>
        <taxon>Streptophyta</taxon>
        <taxon>Embryophyta</taxon>
        <taxon>Tracheophyta</taxon>
        <taxon>Spermatophyta</taxon>
        <taxon>Magnoliopsida</taxon>
        <taxon>eudicotyledons</taxon>
        <taxon>Gunneridae</taxon>
        <taxon>Pentapetalae</taxon>
        <taxon>rosids</taxon>
        <taxon>fabids</taxon>
        <taxon>Rosales</taxon>
        <taxon>Rosaceae</taxon>
        <taxon>Amygdaloideae</taxon>
        <taxon>Maleae</taxon>
        <taxon>Malus</taxon>
    </lineage>
</organism>
<dbReference type="EC" id="3.2.2.6" evidence="1"/>
<dbReference type="Pfam" id="PF01582">
    <property type="entry name" value="TIR"/>
    <property type="match status" value="1"/>
</dbReference>
<evidence type="ECO:0000313" key="7">
    <source>
        <dbReference type="Proteomes" id="UP000315295"/>
    </source>
</evidence>
<accession>A0A540NP67</accession>
<dbReference type="PROSITE" id="PS50104">
    <property type="entry name" value="TIR"/>
    <property type="match status" value="1"/>
</dbReference>
<protein>
    <recommendedName>
        <fullName evidence="1">ADP-ribosyl cyclase/cyclic ADP-ribose hydrolase</fullName>
        <ecNumber evidence="1">3.2.2.6</ecNumber>
    </recommendedName>
</protein>
<evidence type="ECO:0000256" key="2">
    <source>
        <dbReference type="ARBA" id="ARBA00022801"/>
    </source>
</evidence>